<dbReference type="Proteomes" id="UP000041595">
    <property type="component" value="Unassembled WGS sequence"/>
</dbReference>
<evidence type="ECO:0000313" key="2">
    <source>
        <dbReference type="EMBL" id="CNK85220.1"/>
    </source>
</evidence>
<sequence>MDLSALNNDFLFTHNFDGIGTEHQLTTGTDRHGTARDQCRSAASGNLMSTTDREGVVTADVGQVGTAHVGGISQRHIQSMGRAHHDTTCRAYLYRGGQRDGLRRSTEHSRCRVSPNNDTAIGSHIQIRIRTNDLCFIIFRQTSHITLGLFPVLLQARFIFETHAVIVGQPTTNSTADHTTLRRISR</sequence>
<dbReference type="AlphaFoldDB" id="A0A0T9TIH8"/>
<reference evidence="1 3" key="2">
    <citation type="submission" date="2015-03" db="EMBL/GenBank/DDBJ databases">
        <authorList>
            <consortium name="Pathogen Informatics"/>
            <person name="Murphy D."/>
        </authorList>
    </citation>
    <scope>NUCLEOTIDE SEQUENCE [LARGE SCALE GENOMIC DNA]</scope>
    <source>
        <strain evidence="1 3">IP08791</strain>
    </source>
</reference>
<protein>
    <submittedName>
        <fullName evidence="2">Uncharacterized protein</fullName>
    </submittedName>
</protein>
<accession>A0A0T9TIH8</accession>
<dbReference type="EMBL" id="CQEJ01000005">
    <property type="protein sequence ID" value="CNK85220.1"/>
    <property type="molecule type" value="Genomic_DNA"/>
</dbReference>
<keyword evidence="3" id="KW-1185">Reference proteome</keyword>
<evidence type="ECO:0000313" key="4">
    <source>
        <dbReference type="Proteomes" id="UP000041595"/>
    </source>
</evidence>
<gene>
    <name evidence="2" type="ORF">ERS137965_01282</name>
    <name evidence="1" type="ORF">ERS137966_01319</name>
</gene>
<evidence type="ECO:0000313" key="1">
    <source>
        <dbReference type="EMBL" id="CNK81130.1"/>
    </source>
</evidence>
<name>A0A0T9TIH8_YERAL</name>
<reference evidence="2 4" key="1">
    <citation type="submission" date="2015-03" db="EMBL/GenBank/DDBJ databases">
        <authorList>
            <person name="Murphy D."/>
        </authorList>
    </citation>
    <scope>NUCLEOTIDE SEQUENCE [LARGE SCALE GENOMIC DNA]</scope>
    <source>
        <strain evidence="2 4">IP06005</strain>
    </source>
</reference>
<dbReference type="EMBL" id="CQEH01000005">
    <property type="protein sequence ID" value="CNK81130.1"/>
    <property type="molecule type" value="Genomic_DNA"/>
</dbReference>
<dbReference type="Proteomes" id="UP000038647">
    <property type="component" value="Unassembled WGS sequence"/>
</dbReference>
<proteinExistence type="predicted"/>
<organism evidence="2 4">
    <name type="scientific">Yersinia aldovae</name>
    <dbReference type="NCBI Taxonomy" id="29483"/>
    <lineage>
        <taxon>Bacteria</taxon>
        <taxon>Pseudomonadati</taxon>
        <taxon>Pseudomonadota</taxon>
        <taxon>Gammaproteobacteria</taxon>
        <taxon>Enterobacterales</taxon>
        <taxon>Yersiniaceae</taxon>
        <taxon>Yersinia</taxon>
    </lineage>
</organism>
<evidence type="ECO:0000313" key="3">
    <source>
        <dbReference type="Proteomes" id="UP000038647"/>
    </source>
</evidence>